<evidence type="ECO:0000256" key="7">
    <source>
        <dbReference type="RuleBase" id="RU363032"/>
    </source>
</evidence>
<dbReference type="AlphaFoldDB" id="A0A9X4KKB0"/>
<evidence type="ECO:0000313" key="9">
    <source>
        <dbReference type="EMBL" id="MDG0793827.1"/>
    </source>
</evidence>
<dbReference type="InterPro" id="IPR035906">
    <property type="entry name" value="MetI-like_sf"/>
</dbReference>
<evidence type="ECO:0000256" key="3">
    <source>
        <dbReference type="ARBA" id="ARBA00022475"/>
    </source>
</evidence>
<keyword evidence="5 7" id="KW-1133">Transmembrane helix</keyword>
<protein>
    <submittedName>
        <fullName evidence="9">ABC transporter permease</fullName>
    </submittedName>
</protein>
<dbReference type="GO" id="GO:0005886">
    <property type="term" value="C:plasma membrane"/>
    <property type="evidence" value="ECO:0007669"/>
    <property type="project" value="UniProtKB-SubCell"/>
</dbReference>
<dbReference type="SUPFAM" id="SSF161098">
    <property type="entry name" value="MetI-like"/>
    <property type="match status" value="1"/>
</dbReference>
<keyword evidence="6 7" id="KW-0472">Membrane</keyword>
<keyword evidence="3" id="KW-1003">Cell membrane</keyword>
<dbReference type="InterPro" id="IPR000515">
    <property type="entry name" value="MetI-like"/>
</dbReference>
<dbReference type="PANTHER" id="PTHR30151">
    <property type="entry name" value="ALKANE SULFONATE ABC TRANSPORTER-RELATED, MEMBRANE SUBUNIT"/>
    <property type="match status" value="1"/>
</dbReference>
<evidence type="ECO:0000256" key="2">
    <source>
        <dbReference type="ARBA" id="ARBA00022448"/>
    </source>
</evidence>
<name>A0A9X4KKB0_9BACL</name>
<keyword evidence="4 7" id="KW-0812">Transmembrane</keyword>
<dbReference type="Gene3D" id="1.10.3720.10">
    <property type="entry name" value="MetI-like"/>
    <property type="match status" value="1"/>
</dbReference>
<sequence>MTTKFKDMLYPIAFAVGLILIWEAVVRLFEIPLYLLPAPTDIAQVIDGELLRNMGVTLYEAVLGFLLANVLGFLTAVLFVHSRPAEKGIFPLAIALKTTPVVALAPLLVIWLGTGYWSKVAASMIICFFPILVNSVKGLKAVEHEAWELFSAYKGTKAEIFWKLRLPTSLPYVLSALKISSSLAIVGAIVGEFVGSNKGLGYLVLLSSYHLDTPVMFSAIAAAAVAGLILFGIIASVEKRVIFWQKVDEA</sequence>
<dbReference type="RefSeq" id="WP_277567664.1">
    <property type="nucleotide sequence ID" value="NZ_JAPDHZ010000004.1"/>
</dbReference>
<reference evidence="9 10" key="1">
    <citation type="submission" date="2022-10" db="EMBL/GenBank/DDBJ databases">
        <title>Comparative genomic analysis of Cohnella hashimotonis sp. nov., isolated from the International Space Station.</title>
        <authorList>
            <person name="Simpson A."/>
            <person name="Venkateswaran K."/>
        </authorList>
    </citation>
    <scope>NUCLEOTIDE SEQUENCE [LARGE SCALE GENOMIC DNA]</scope>
    <source>
        <strain evidence="9 10">DSM 18997</strain>
    </source>
</reference>
<comment type="similarity">
    <text evidence="7">Belongs to the binding-protein-dependent transport system permease family.</text>
</comment>
<feature type="transmembrane region" description="Helical" evidence="7">
    <location>
        <begin position="92"/>
        <end position="110"/>
    </location>
</feature>
<dbReference type="GO" id="GO:0055085">
    <property type="term" value="P:transmembrane transport"/>
    <property type="evidence" value="ECO:0007669"/>
    <property type="project" value="InterPro"/>
</dbReference>
<feature type="transmembrane region" description="Helical" evidence="7">
    <location>
        <begin position="172"/>
        <end position="195"/>
    </location>
</feature>
<evidence type="ECO:0000256" key="1">
    <source>
        <dbReference type="ARBA" id="ARBA00004651"/>
    </source>
</evidence>
<comment type="caution">
    <text evidence="9">The sequence shown here is derived from an EMBL/GenBank/DDBJ whole genome shotgun (WGS) entry which is preliminary data.</text>
</comment>
<dbReference type="EMBL" id="JAPDHZ010000004">
    <property type="protein sequence ID" value="MDG0793827.1"/>
    <property type="molecule type" value="Genomic_DNA"/>
</dbReference>
<gene>
    <name evidence="9" type="ORF">OMP38_25650</name>
</gene>
<feature type="transmembrane region" description="Helical" evidence="7">
    <location>
        <begin position="215"/>
        <end position="237"/>
    </location>
</feature>
<evidence type="ECO:0000256" key="5">
    <source>
        <dbReference type="ARBA" id="ARBA00022989"/>
    </source>
</evidence>
<organism evidence="9 10">
    <name type="scientific">Cohnella ginsengisoli</name>
    <dbReference type="NCBI Taxonomy" id="425004"/>
    <lineage>
        <taxon>Bacteria</taxon>
        <taxon>Bacillati</taxon>
        <taxon>Bacillota</taxon>
        <taxon>Bacilli</taxon>
        <taxon>Bacillales</taxon>
        <taxon>Paenibacillaceae</taxon>
        <taxon>Cohnella</taxon>
    </lineage>
</organism>
<feature type="transmembrane region" description="Helical" evidence="7">
    <location>
        <begin position="56"/>
        <end position="80"/>
    </location>
</feature>
<keyword evidence="10" id="KW-1185">Reference proteome</keyword>
<dbReference type="Proteomes" id="UP001153387">
    <property type="component" value="Unassembled WGS sequence"/>
</dbReference>
<evidence type="ECO:0000313" key="10">
    <source>
        <dbReference type="Proteomes" id="UP001153387"/>
    </source>
</evidence>
<proteinExistence type="inferred from homology"/>
<feature type="transmembrane region" description="Helical" evidence="7">
    <location>
        <begin position="12"/>
        <end position="36"/>
    </location>
</feature>
<evidence type="ECO:0000256" key="4">
    <source>
        <dbReference type="ARBA" id="ARBA00022692"/>
    </source>
</evidence>
<evidence type="ECO:0000259" key="8">
    <source>
        <dbReference type="PROSITE" id="PS50928"/>
    </source>
</evidence>
<evidence type="ECO:0000256" key="6">
    <source>
        <dbReference type="ARBA" id="ARBA00023136"/>
    </source>
</evidence>
<dbReference type="CDD" id="cd06261">
    <property type="entry name" value="TM_PBP2"/>
    <property type="match status" value="1"/>
</dbReference>
<dbReference type="PROSITE" id="PS50928">
    <property type="entry name" value="ABC_TM1"/>
    <property type="match status" value="1"/>
</dbReference>
<accession>A0A9X4KKB0</accession>
<feature type="domain" description="ABC transmembrane type-1" evidence="8">
    <location>
        <begin position="54"/>
        <end position="238"/>
    </location>
</feature>
<dbReference type="PANTHER" id="PTHR30151:SF41">
    <property type="entry name" value="ABC TRANSPORTER PERMEASE PROTEIN"/>
    <property type="match status" value="1"/>
</dbReference>
<comment type="subcellular location">
    <subcellularLocation>
        <location evidence="1 7">Cell membrane</location>
        <topology evidence="1 7">Multi-pass membrane protein</topology>
    </subcellularLocation>
</comment>
<feature type="transmembrane region" description="Helical" evidence="7">
    <location>
        <begin position="116"/>
        <end position="133"/>
    </location>
</feature>
<keyword evidence="2 7" id="KW-0813">Transport</keyword>
<dbReference type="Pfam" id="PF00528">
    <property type="entry name" value="BPD_transp_1"/>
    <property type="match status" value="1"/>
</dbReference>